<dbReference type="NCBIfam" id="TIGR01011">
    <property type="entry name" value="rpsB_bact"/>
    <property type="match status" value="1"/>
</dbReference>
<reference evidence="2" key="1">
    <citation type="journal article" date="2019" name="Genome Biol. Evol.">
        <title>Nephromyces represents a diverse and novel lineage of the Apicomplexa that has retained apicoplasts.</title>
        <authorList>
            <person name="Munoz-Gomez S.A."/>
            <person name="Durnin K."/>
            <person name="Eme L."/>
            <person name="Paight C."/>
            <person name="Lane C.E."/>
            <person name="Saffo M.B."/>
            <person name="Slamovits C.H."/>
        </authorList>
    </citation>
    <scope>NUCLEOTIDE SEQUENCE</scope>
    <source>
        <strain evidence="2">448</strain>
    </source>
</reference>
<dbReference type="InterPro" id="IPR023591">
    <property type="entry name" value="Ribosomal_uS2_flav_dom_sf"/>
</dbReference>
<dbReference type="InterPro" id="IPR001865">
    <property type="entry name" value="Ribosomal_uS2"/>
</dbReference>
<evidence type="ECO:0000313" key="2">
    <source>
        <dbReference type="EMBL" id="QEM01616.1"/>
    </source>
</evidence>
<dbReference type="Gene3D" id="3.40.50.10490">
    <property type="entry name" value="Glucose-6-phosphate isomerase like protein, domain 1"/>
    <property type="match status" value="1"/>
</dbReference>
<comment type="similarity">
    <text evidence="1">Belongs to the universal ribosomal protein uS2 family.</text>
</comment>
<dbReference type="GO" id="GO:0006412">
    <property type="term" value="P:translation"/>
    <property type="evidence" value="ECO:0007669"/>
    <property type="project" value="InterPro"/>
</dbReference>
<dbReference type="EMBL" id="MK573201">
    <property type="protein sequence ID" value="QEM01616.1"/>
    <property type="molecule type" value="Genomic_DNA"/>
</dbReference>
<evidence type="ECO:0000256" key="1">
    <source>
        <dbReference type="ARBA" id="ARBA00006242"/>
    </source>
</evidence>
<dbReference type="PANTHER" id="PTHR12534:SF0">
    <property type="entry name" value="SMALL RIBOSOMAL SUBUNIT PROTEIN US2M"/>
    <property type="match status" value="1"/>
</dbReference>
<name>A0A5C1H8B1_9APIC</name>
<dbReference type="Pfam" id="PF00318">
    <property type="entry name" value="Ribosomal_S2"/>
    <property type="match status" value="1"/>
</dbReference>
<dbReference type="InterPro" id="IPR005706">
    <property type="entry name" value="Ribosomal_uS2_bac/mit/plastid"/>
</dbReference>
<dbReference type="GO" id="GO:0005763">
    <property type="term" value="C:mitochondrial small ribosomal subunit"/>
    <property type="evidence" value="ECO:0007669"/>
    <property type="project" value="TreeGrafter"/>
</dbReference>
<dbReference type="PRINTS" id="PR00395">
    <property type="entry name" value="RIBOSOMALS2"/>
</dbReference>
<sequence>MILITLQELINSGVQLGNTFNLNIIKKNKFIYKKINNICIIDLIQTSKLIWKLYIFLYKISFYNKKLLIINSNKLNKFILKKFIKLTKQFYITEHFISGTFTNWIFLYNNILFLNWLNIILNIFKNLNFQKKISYLYNKLNYKFKNFKGLQKIPNIIFILNPIEDKQALKEAFLLKKIIISIIDMNYNPLWITFPIPGNNINYFSIKLILEIITTSLLHGQLKNYLFINNLNE</sequence>
<dbReference type="GO" id="GO:0003735">
    <property type="term" value="F:structural constituent of ribosome"/>
    <property type="evidence" value="ECO:0007669"/>
    <property type="project" value="InterPro"/>
</dbReference>
<gene>
    <name evidence="2" type="primary">rps2</name>
</gene>
<keyword evidence="2" id="KW-0689">Ribosomal protein</keyword>
<protein>
    <submittedName>
        <fullName evidence="2">30S ribosomal protein S2</fullName>
    </submittedName>
</protein>
<dbReference type="AlphaFoldDB" id="A0A5C1H8B1"/>
<dbReference type="PANTHER" id="PTHR12534">
    <property type="entry name" value="30S RIBOSOMAL PROTEIN S2 PROKARYOTIC AND ORGANELLAR"/>
    <property type="match status" value="1"/>
</dbReference>
<proteinExistence type="inferred from homology"/>
<keyword evidence="2" id="KW-0687">Ribonucleoprotein</keyword>
<accession>A0A5C1H8B1</accession>
<organism evidence="2">
    <name type="scientific">Nephromyces sp. ex Molgula occidentalis</name>
    <dbReference type="NCBI Taxonomy" id="2544991"/>
    <lineage>
        <taxon>Eukaryota</taxon>
        <taxon>Sar</taxon>
        <taxon>Alveolata</taxon>
        <taxon>Apicomplexa</taxon>
        <taxon>Aconoidasida</taxon>
        <taxon>Nephromycida</taxon>
        <taxon>Nephromyces</taxon>
    </lineage>
</organism>
<dbReference type="CDD" id="cd01425">
    <property type="entry name" value="RPS2"/>
    <property type="match status" value="1"/>
</dbReference>
<dbReference type="SUPFAM" id="SSF52313">
    <property type="entry name" value="Ribosomal protein S2"/>
    <property type="match status" value="1"/>
</dbReference>
<dbReference type="HAMAP" id="MF_00291_B">
    <property type="entry name" value="Ribosomal_uS2_B"/>
    <property type="match status" value="1"/>
</dbReference>